<dbReference type="OrthoDB" id="1433532at2"/>
<accession>A0A443ZY86</accession>
<dbReference type="RefSeq" id="WP_128322862.1">
    <property type="nucleotide sequence ID" value="NZ_QJRG01000034.1"/>
</dbReference>
<dbReference type="STRING" id="237609.PSAKL28_46410"/>
<keyword evidence="1" id="KW-0732">Signal</keyword>
<dbReference type="InterPro" id="IPR014710">
    <property type="entry name" value="RmlC-like_jellyroll"/>
</dbReference>
<dbReference type="EMBL" id="QJRG01000034">
    <property type="protein sequence ID" value="RWU25665.1"/>
    <property type="molecule type" value="Genomic_DNA"/>
</dbReference>
<sequence>MKTLNITLASLALAAFAAGAVAQSKPAADALVSYPKSALQWQDVPGTNGAVSYANTEGDLFGKGNYSAFVTFKAGTDNGLHTHSKNLPTVVLKGTFYAVIDKVRTEYPAGSYYNLPANLVHESGCTAAADCLLFQYQSDAFDLVPTKG</sequence>
<evidence type="ECO:0000313" key="3">
    <source>
        <dbReference type="Proteomes" id="UP000288983"/>
    </source>
</evidence>
<protein>
    <submittedName>
        <fullName evidence="2">Cupin</fullName>
    </submittedName>
</protein>
<name>A0A443ZY86_9PSED</name>
<gene>
    <name evidence="2" type="ORF">DM813_08110</name>
</gene>
<reference evidence="2 3" key="1">
    <citation type="submission" date="2018-06" db="EMBL/GenBank/DDBJ databases">
        <title>Bacteria isolated from soil of Wuhan.</title>
        <authorList>
            <person name="Wei X."/>
            <person name="Chunhua H."/>
        </authorList>
    </citation>
    <scope>NUCLEOTIDE SEQUENCE [LARGE SCALE GENOMIC DNA]</scope>
    <source>
        <strain evidence="3">xwS2</strain>
    </source>
</reference>
<proteinExistence type="predicted"/>
<evidence type="ECO:0000256" key="1">
    <source>
        <dbReference type="SAM" id="SignalP"/>
    </source>
</evidence>
<dbReference type="InterPro" id="IPR011051">
    <property type="entry name" value="RmlC_Cupin_sf"/>
</dbReference>
<dbReference type="AlphaFoldDB" id="A0A443ZY86"/>
<dbReference type="Proteomes" id="UP000288983">
    <property type="component" value="Unassembled WGS sequence"/>
</dbReference>
<dbReference type="Gene3D" id="2.60.120.10">
    <property type="entry name" value="Jelly Rolls"/>
    <property type="match status" value="1"/>
</dbReference>
<evidence type="ECO:0000313" key="2">
    <source>
        <dbReference type="EMBL" id="RWU25665.1"/>
    </source>
</evidence>
<feature type="chain" id="PRO_5019358657" evidence="1">
    <location>
        <begin position="23"/>
        <end position="148"/>
    </location>
</feature>
<dbReference type="SUPFAM" id="SSF51182">
    <property type="entry name" value="RmlC-like cupins"/>
    <property type="match status" value="1"/>
</dbReference>
<comment type="caution">
    <text evidence="2">The sequence shown here is derived from an EMBL/GenBank/DDBJ whole genome shotgun (WGS) entry which is preliminary data.</text>
</comment>
<feature type="signal peptide" evidence="1">
    <location>
        <begin position="1"/>
        <end position="22"/>
    </location>
</feature>
<organism evidence="2 3">
    <name type="scientific">Pseudomonas alkylphenolica</name>
    <dbReference type="NCBI Taxonomy" id="237609"/>
    <lineage>
        <taxon>Bacteria</taxon>
        <taxon>Pseudomonadati</taxon>
        <taxon>Pseudomonadota</taxon>
        <taxon>Gammaproteobacteria</taxon>
        <taxon>Pseudomonadales</taxon>
        <taxon>Pseudomonadaceae</taxon>
        <taxon>Pseudomonas</taxon>
    </lineage>
</organism>